<dbReference type="Pfam" id="PF21983">
    <property type="entry name" value="NikA-like"/>
    <property type="match status" value="1"/>
</dbReference>
<evidence type="ECO:0008006" key="3">
    <source>
        <dbReference type="Google" id="ProtNLM"/>
    </source>
</evidence>
<dbReference type="OrthoDB" id="7867340at2"/>
<dbReference type="AlphaFoldDB" id="A0A062V4R9"/>
<accession>A0A062V4R9</accession>
<evidence type="ECO:0000313" key="2">
    <source>
        <dbReference type="Proteomes" id="UP000027100"/>
    </source>
</evidence>
<gene>
    <name evidence="1" type="ORF">HPO_17679</name>
</gene>
<dbReference type="EMBL" id="ARYM01000030">
    <property type="protein sequence ID" value="KCZ96924.1"/>
    <property type="molecule type" value="Genomic_DNA"/>
</dbReference>
<keyword evidence="2" id="KW-1185">Reference proteome</keyword>
<comment type="caution">
    <text evidence="1">The sequence shown here is derived from an EMBL/GenBank/DDBJ whole genome shotgun (WGS) entry which is preliminary data.</text>
</comment>
<dbReference type="eggNOG" id="ENOG50336XA">
    <property type="taxonomic scope" value="Bacteria"/>
</dbReference>
<name>A0A062V4R9_9PROT</name>
<evidence type="ECO:0000313" key="1">
    <source>
        <dbReference type="EMBL" id="KCZ96924.1"/>
    </source>
</evidence>
<dbReference type="Proteomes" id="UP000027100">
    <property type="component" value="Unassembled WGS sequence"/>
</dbReference>
<protein>
    <recommendedName>
        <fullName evidence="3">Bacterial mobilisation domain-containing protein</fullName>
    </recommendedName>
</protein>
<dbReference type="RefSeq" id="WP_051612783.1">
    <property type="nucleotide sequence ID" value="NZ_ARYM01000030.1"/>
</dbReference>
<dbReference type="InterPro" id="IPR053842">
    <property type="entry name" value="NikA-like"/>
</dbReference>
<organism evidence="1 2">
    <name type="scientific">Hyphomonas polymorpha PS728</name>
    <dbReference type="NCBI Taxonomy" id="1280954"/>
    <lineage>
        <taxon>Bacteria</taxon>
        <taxon>Pseudomonadati</taxon>
        <taxon>Pseudomonadota</taxon>
        <taxon>Alphaproteobacteria</taxon>
        <taxon>Hyphomonadales</taxon>
        <taxon>Hyphomonadaceae</taxon>
        <taxon>Hyphomonas</taxon>
    </lineage>
</organism>
<proteinExistence type="predicted"/>
<sequence>MTSGSEKRRRGDTITVRVTPDERAAIDELSALRGMSVGAFMRAAALGDPGPRAQRRVPIDAKMLRRLVGEVGRVGNNLNQIAHRLNARNEYDEARLQAALAAHDDLRKAILAVLGVPTK</sequence>
<dbReference type="STRING" id="1280954.HPO_17679"/>
<reference evidence="1 2" key="1">
    <citation type="journal article" date="2014" name="Antonie Van Leeuwenhoek">
        <title>Hyphomonas beringensis sp. nov. and Hyphomonas chukchiensis sp. nov., isolated from surface seawater of the Bering Sea and Chukchi Sea.</title>
        <authorList>
            <person name="Li C."/>
            <person name="Lai Q."/>
            <person name="Li G."/>
            <person name="Dong C."/>
            <person name="Wang J."/>
            <person name="Liao Y."/>
            <person name="Shao Z."/>
        </authorList>
    </citation>
    <scope>NUCLEOTIDE SEQUENCE [LARGE SCALE GENOMIC DNA]</scope>
    <source>
        <strain evidence="1 2">PS728</strain>
    </source>
</reference>